<dbReference type="CDD" id="cd02961">
    <property type="entry name" value="PDI_a_family"/>
    <property type="match status" value="2"/>
</dbReference>
<dbReference type="InterPro" id="IPR051063">
    <property type="entry name" value="PDI"/>
</dbReference>
<feature type="domain" description="Thioredoxin" evidence="3">
    <location>
        <begin position="34"/>
        <end position="136"/>
    </location>
</feature>
<keyword evidence="5" id="KW-1185">Reference proteome</keyword>
<dbReference type="AlphaFoldDB" id="A0A5E4PT15"/>
<comment type="similarity">
    <text evidence="1">Belongs to the protein disulfide isomerase family.</text>
</comment>
<dbReference type="GO" id="GO:0003756">
    <property type="term" value="F:protein disulfide isomerase activity"/>
    <property type="evidence" value="ECO:0007669"/>
    <property type="project" value="TreeGrafter"/>
</dbReference>
<evidence type="ECO:0000256" key="1">
    <source>
        <dbReference type="ARBA" id="ARBA00006347"/>
    </source>
</evidence>
<feature type="signal peptide" evidence="2">
    <location>
        <begin position="1"/>
        <end position="29"/>
    </location>
</feature>
<evidence type="ECO:0000313" key="4">
    <source>
        <dbReference type="EMBL" id="VVC89110.1"/>
    </source>
</evidence>
<dbReference type="GO" id="GO:0006457">
    <property type="term" value="P:protein folding"/>
    <property type="evidence" value="ECO:0007669"/>
    <property type="project" value="TreeGrafter"/>
</dbReference>
<dbReference type="InterPro" id="IPR013766">
    <property type="entry name" value="Thioredoxin_domain"/>
</dbReference>
<accession>A0A5E4PT15</accession>
<keyword evidence="2" id="KW-0732">Signal</keyword>
<proteinExistence type="inferred from homology"/>
<dbReference type="Proteomes" id="UP000324832">
    <property type="component" value="Unassembled WGS sequence"/>
</dbReference>
<feature type="domain" description="Thioredoxin" evidence="3">
    <location>
        <begin position="283"/>
        <end position="348"/>
    </location>
</feature>
<organism evidence="4 5">
    <name type="scientific">Leptidea sinapis</name>
    <dbReference type="NCBI Taxonomy" id="189913"/>
    <lineage>
        <taxon>Eukaryota</taxon>
        <taxon>Metazoa</taxon>
        <taxon>Ecdysozoa</taxon>
        <taxon>Arthropoda</taxon>
        <taxon>Hexapoda</taxon>
        <taxon>Insecta</taxon>
        <taxon>Pterygota</taxon>
        <taxon>Neoptera</taxon>
        <taxon>Endopterygota</taxon>
        <taxon>Lepidoptera</taxon>
        <taxon>Glossata</taxon>
        <taxon>Ditrysia</taxon>
        <taxon>Papilionoidea</taxon>
        <taxon>Pieridae</taxon>
        <taxon>Dismorphiinae</taxon>
        <taxon>Leptidea</taxon>
    </lineage>
</organism>
<evidence type="ECO:0000259" key="3">
    <source>
        <dbReference type="Pfam" id="PF00085"/>
    </source>
</evidence>
<feature type="chain" id="PRO_5022904233" description="Thioredoxin domain-containing protein" evidence="2">
    <location>
        <begin position="30"/>
        <end position="355"/>
    </location>
</feature>
<dbReference type="EMBL" id="FZQP02000449">
    <property type="protein sequence ID" value="VVC89110.1"/>
    <property type="molecule type" value="Genomic_DNA"/>
</dbReference>
<dbReference type="Gene3D" id="3.40.30.10">
    <property type="entry name" value="Glutaredoxin"/>
    <property type="match status" value="3"/>
</dbReference>
<dbReference type="InterPro" id="IPR036249">
    <property type="entry name" value="Thioredoxin-like_sf"/>
</dbReference>
<dbReference type="PANTHER" id="PTHR45672">
    <property type="entry name" value="PROTEIN DISULFIDE-ISOMERASE C17H9.14C-RELATED"/>
    <property type="match status" value="1"/>
</dbReference>
<name>A0A5E4PT15_9NEOP</name>
<dbReference type="InterPro" id="IPR017937">
    <property type="entry name" value="Thioredoxin_CS"/>
</dbReference>
<dbReference type="PROSITE" id="PS00194">
    <property type="entry name" value="THIOREDOXIN_1"/>
    <property type="match status" value="1"/>
</dbReference>
<evidence type="ECO:0000256" key="2">
    <source>
        <dbReference type="SAM" id="SignalP"/>
    </source>
</evidence>
<dbReference type="GO" id="GO:0005783">
    <property type="term" value="C:endoplasmic reticulum"/>
    <property type="evidence" value="ECO:0007669"/>
    <property type="project" value="TreeGrafter"/>
</dbReference>
<feature type="domain" description="Thioredoxin" evidence="3">
    <location>
        <begin position="162"/>
        <end position="261"/>
    </location>
</feature>
<reference evidence="4 5" key="1">
    <citation type="submission" date="2017-07" db="EMBL/GenBank/DDBJ databases">
        <authorList>
            <person name="Talla V."/>
            <person name="Backstrom N."/>
        </authorList>
    </citation>
    <scope>NUCLEOTIDE SEQUENCE [LARGE SCALE GENOMIC DNA]</scope>
</reference>
<evidence type="ECO:0000313" key="5">
    <source>
        <dbReference type="Proteomes" id="UP000324832"/>
    </source>
</evidence>
<sequence>MLRMFSKVHTLKLILFLSYLILKLPETLAEGFVFNYNAEKFKEQIKEMDGNFIMFYAPWSRHYVEFEPRWKDLAKFMNVNESKLAIAQIDCTVNMKLCHECDITGYPTLVYYRKNSFTPTVYNGTRDLPSLTMFLSEIISIKDTNPENSDDTANVLTYAGMAYLNDKNFEKSIATGQHFIMFFAPWCSASQRLAPEWSELGIFYARNDDIQIGQVNCLLSAATCKKLGIKDYPKLLWIQNRTLIRNAIGLETMDELSNYVEKMLVSDKHDPVKFMKKEKVLPVARITEDTFETFLEKDLVFINYFAPWCAHCMQLNYLWRHLGVRFQDESRVLIADVNCVHSKTLCETEKYVSNS</sequence>
<dbReference type="Pfam" id="PF00085">
    <property type="entry name" value="Thioredoxin"/>
    <property type="match status" value="3"/>
</dbReference>
<dbReference type="SUPFAM" id="SSF52833">
    <property type="entry name" value="Thioredoxin-like"/>
    <property type="match status" value="3"/>
</dbReference>
<protein>
    <recommendedName>
        <fullName evidence="3">Thioredoxin domain-containing protein</fullName>
    </recommendedName>
</protein>
<gene>
    <name evidence="4" type="ORF">LSINAPIS_LOCUS2322</name>
</gene>